<reference evidence="2" key="1">
    <citation type="submission" date="2016-10" db="EMBL/GenBank/DDBJ databases">
        <authorList>
            <person name="Varghese N."/>
            <person name="Submissions S."/>
        </authorList>
    </citation>
    <scope>NUCLEOTIDE SEQUENCE [LARGE SCALE GENOMIC DNA]</scope>
    <source>
        <strain evidence="2">DSM 19315</strain>
    </source>
</reference>
<protein>
    <submittedName>
        <fullName evidence="1">Uncharacterized protein</fullName>
    </submittedName>
</protein>
<organism evidence="1 2">
    <name type="scientific">Algoriphagus hitonicola</name>
    <dbReference type="NCBI Taxonomy" id="435880"/>
    <lineage>
        <taxon>Bacteria</taxon>
        <taxon>Pseudomonadati</taxon>
        <taxon>Bacteroidota</taxon>
        <taxon>Cytophagia</taxon>
        <taxon>Cytophagales</taxon>
        <taxon>Cyclobacteriaceae</taxon>
        <taxon>Algoriphagus</taxon>
    </lineage>
</organism>
<accession>A0A1I2NGZ5</accession>
<dbReference type="Proteomes" id="UP000199642">
    <property type="component" value="Unassembled WGS sequence"/>
</dbReference>
<evidence type="ECO:0000313" key="1">
    <source>
        <dbReference type="EMBL" id="SFG03205.1"/>
    </source>
</evidence>
<dbReference type="RefSeq" id="WP_143071013.1">
    <property type="nucleotide sequence ID" value="NZ_FOPC01000001.1"/>
</dbReference>
<gene>
    <name evidence="1" type="ORF">SAMN04487988_101127</name>
</gene>
<dbReference type="EMBL" id="FOPC01000001">
    <property type="protein sequence ID" value="SFG03205.1"/>
    <property type="molecule type" value="Genomic_DNA"/>
</dbReference>
<dbReference type="STRING" id="435880.SAMN04487988_101127"/>
<dbReference type="AlphaFoldDB" id="A0A1I2NGZ5"/>
<dbReference type="OrthoDB" id="1394868at2"/>
<keyword evidence="2" id="KW-1185">Reference proteome</keyword>
<name>A0A1I2NGZ5_9BACT</name>
<sequence length="308" mass="34436">MDFDPLMQVALRGADEDLNAMNEIGEDIPVLYISPNQDLEENPIVPVFYASGEIGEWDIQNVPDNPVLVVSMNERLVKVSRGQNLKIALNDCIGESDPYFSDETDDYYFYDDYYCGGTSGGGGSGDTGGTGGNSGCDRNLNNNPDKLDRAKFESMYWMRQAEEWLDGAPEVYYILFTGSSQANLAQLPPKALPVVDRSKWKDCGVFTCNPEWLYNINLEMFNWDLQLYGQAVTIRFYEYDPGDSETRSYSMSFKDAAGNTQTLTQSTTVSNNDFDLFGSPVDYCDDVTGSDLKIYTTGRFQFGIKIDG</sequence>
<proteinExistence type="predicted"/>
<evidence type="ECO:0000313" key="2">
    <source>
        <dbReference type="Proteomes" id="UP000199642"/>
    </source>
</evidence>